<accession>A0A6L7CUE5</accession>
<gene>
    <name evidence="1" type="ORF">GP954_37025</name>
</gene>
<sequence length="85" mass="9369">QFLADQLSVTTRTIRNWVSFLEENNCLVKIPIAGKICAYALDPAEVGKGYNTSKPYAAFVTKTLVNSEGVIKRRLQACFGSSEPE</sequence>
<evidence type="ECO:0000313" key="2">
    <source>
        <dbReference type="Proteomes" id="UP000480485"/>
    </source>
</evidence>
<name>A0A6L7CUE5_ECOLX</name>
<protein>
    <submittedName>
        <fullName evidence="1">HTH domain-containing protein</fullName>
    </submittedName>
</protein>
<comment type="caution">
    <text evidence="1">The sequence shown here is derived from an EMBL/GenBank/DDBJ whole genome shotgun (WGS) entry which is preliminary data.</text>
</comment>
<organism evidence="1 2">
    <name type="scientific">Escherichia coli</name>
    <dbReference type="NCBI Taxonomy" id="562"/>
    <lineage>
        <taxon>Bacteria</taxon>
        <taxon>Pseudomonadati</taxon>
        <taxon>Pseudomonadota</taxon>
        <taxon>Gammaproteobacteria</taxon>
        <taxon>Enterobacterales</taxon>
        <taxon>Enterobacteriaceae</taxon>
        <taxon>Escherichia</taxon>
    </lineage>
</organism>
<evidence type="ECO:0000313" key="1">
    <source>
        <dbReference type="EMBL" id="MWT90650.1"/>
    </source>
</evidence>
<feature type="non-terminal residue" evidence="1">
    <location>
        <position position="1"/>
    </location>
</feature>
<dbReference type="EMBL" id="WTRN01003491">
    <property type="protein sequence ID" value="MWT90650.1"/>
    <property type="molecule type" value="Genomic_DNA"/>
</dbReference>
<dbReference type="AlphaFoldDB" id="A0A6L7CUE5"/>
<dbReference type="Proteomes" id="UP000480485">
    <property type="component" value="Unassembled WGS sequence"/>
</dbReference>
<proteinExistence type="predicted"/>
<reference evidence="1 2" key="1">
    <citation type="submission" date="2019-12" db="EMBL/GenBank/DDBJ databases">
        <title>Enteriobacteria Tanzani isolates_8377-8380.</title>
        <authorList>
            <person name="Subbiah M."/>
            <person name="Call D."/>
        </authorList>
    </citation>
    <scope>NUCLEOTIDE SEQUENCE [LARGE SCALE GENOMIC DNA]</scope>
    <source>
        <strain evidence="1 2">8378wC7</strain>
    </source>
</reference>